<dbReference type="GO" id="GO:0006355">
    <property type="term" value="P:regulation of DNA-templated transcription"/>
    <property type="evidence" value="ECO:0007669"/>
    <property type="project" value="UniProtKB-ARBA"/>
</dbReference>
<keyword evidence="4 11" id="KW-0863">Zinc-finger</keyword>
<dbReference type="PROSITE" id="PS50114">
    <property type="entry name" value="GATA_ZN_FINGER_2"/>
    <property type="match status" value="1"/>
</dbReference>
<evidence type="ECO:0000256" key="8">
    <source>
        <dbReference type="ARBA" id="ARBA00023163"/>
    </source>
</evidence>
<keyword evidence="3" id="KW-0677">Repeat</keyword>
<dbReference type="GO" id="GO:0005634">
    <property type="term" value="C:nucleus"/>
    <property type="evidence" value="ECO:0007669"/>
    <property type="project" value="UniProtKB-SubCell"/>
</dbReference>
<evidence type="ECO:0000256" key="7">
    <source>
        <dbReference type="ARBA" id="ARBA00023125"/>
    </source>
</evidence>
<dbReference type="PROSITE" id="PS00344">
    <property type="entry name" value="GATA_ZN_FINGER_1"/>
    <property type="match status" value="1"/>
</dbReference>
<evidence type="ECO:0000256" key="2">
    <source>
        <dbReference type="ARBA" id="ARBA00022723"/>
    </source>
</evidence>
<dbReference type="CDD" id="cd00202">
    <property type="entry name" value="ZnF_GATA"/>
    <property type="match status" value="1"/>
</dbReference>
<dbReference type="PANTHER" id="PTHR47034:SF1">
    <property type="entry name" value="ZINC FINGER TRANSCRIPTION FACTOR TRPS1"/>
    <property type="match status" value="1"/>
</dbReference>
<evidence type="ECO:0000256" key="6">
    <source>
        <dbReference type="ARBA" id="ARBA00023015"/>
    </source>
</evidence>
<dbReference type="SMART" id="SM00401">
    <property type="entry name" value="ZnF_GATA"/>
    <property type="match status" value="1"/>
</dbReference>
<evidence type="ECO:0000256" key="5">
    <source>
        <dbReference type="ARBA" id="ARBA00022833"/>
    </source>
</evidence>
<dbReference type="Gene3D" id="3.30.50.10">
    <property type="entry name" value="Erythroid Transcription Factor GATA-1, subunit A"/>
    <property type="match status" value="1"/>
</dbReference>
<evidence type="ECO:0000256" key="3">
    <source>
        <dbReference type="ARBA" id="ARBA00022737"/>
    </source>
</evidence>
<accession>A0ABD1J298</accession>
<keyword evidence="8" id="KW-0804">Transcription</keyword>
<evidence type="ECO:0000259" key="12">
    <source>
        <dbReference type="PROSITE" id="PS50114"/>
    </source>
</evidence>
<evidence type="ECO:0000313" key="13">
    <source>
        <dbReference type="EMBL" id="KAL2080241.1"/>
    </source>
</evidence>
<keyword evidence="7" id="KW-0238">DNA-binding</keyword>
<organism evidence="13 14">
    <name type="scientific">Coilia grayii</name>
    <name type="common">Gray's grenadier anchovy</name>
    <dbReference type="NCBI Taxonomy" id="363190"/>
    <lineage>
        <taxon>Eukaryota</taxon>
        <taxon>Metazoa</taxon>
        <taxon>Chordata</taxon>
        <taxon>Craniata</taxon>
        <taxon>Vertebrata</taxon>
        <taxon>Euteleostomi</taxon>
        <taxon>Actinopterygii</taxon>
        <taxon>Neopterygii</taxon>
        <taxon>Teleostei</taxon>
        <taxon>Clupei</taxon>
        <taxon>Clupeiformes</taxon>
        <taxon>Clupeoidei</taxon>
        <taxon>Engraulidae</taxon>
        <taxon>Coilinae</taxon>
        <taxon>Coilia</taxon>
    </lineage>
</organism>
<protein>
    <recommendedName>
        <fullName evidence="10">Zinc finger transcription factor Trps1</fullName>
    </recommendedName>
</protein>
<dbReference type="InterPro" id="IPR000679">
    <property type="entry name" value="Znf_GATA"/>
</dbReference>
<dbReference type="GO" id="GO:0003677">
    <property type="term" value="F:DNA binding"/>
    <property type="evidence" value="ECO:0007669"/>
    <property type="project" value="UniProtKB-KW"/>
</dbReference>
<dbReference type="InterPro" id="IPR013088">
    <property type="entry name" value="Znf_NHR/GATA"/>
</dbReference>
<sequence length="113" mass="12110">MCLSCLSERAIVLASTSSSTTTSSTASFIVLARRRVERRRGSGVFCANCLTTKTSLWRKNANGGYVCNACGLYQKLHSGPSTDIQVILSERTQSPGPTSVASSQHFSLFSVLT</sequence>
<dbReference type="PRINTS" id="PR00619">
    <property type="entry name" value="GATAZNFINGER"/>
</dbReference>
<comment type="caution">
    <text evidence="13">The sequence shown here is derived from an EMBL/GenBank/DDBJ whole genome shotgun (WGS) entry which is preliminary data.</text>
</comment>
<dbReference type="PANTHER" id="PTHR47034">
    <property type="entry name" value="ZINC FINGER TRANSCRIPTION FACTOR TRPS1"/>
    <property type="match status" value="1"/>
</dbReference>
<evidence type="ECO:0000313" key="14">
    <source>
        <dbReference type="Proteomes" id="UP001591681"/>
    </source>
</evidence>
<keyword evidence="9" id="KW-0539">Nucleus</keyword>
<gene>
    <name evidence="13" type="ORF">ACEWY4_024034</name>
</gene>
<keyword evidence="5" id="KW-0862">Zinc</keyword>
<dbReference type="InterPro" id="IPR028440">
    <property type="entry name" value="TRPS1"/>
</dbReference>
<dbReference type="Pfam" id="PF00320">
    <property type="entry name" value="GATA"/>
    <property type="match status" value="1"/>
</dbReference>
<comment type="subcellular location">
    <subcellularLocation>
        <location evidence="1">Nucleus</location>
    </subcellularLocation>
</comment>
<feature type="domain" description="GATA-type" evidence="12">
    <location>
        <begin position="40"/>
        <end position="78"/>
    </location>
</feature>
<dbReference type="FunFam" id="3.30.50.10:FF:000020">
    <property type="entry name" value="Zinc finger transcription factor Trps1"/>
    <property type="match status" value="1"/>
</dbReference>
<proteinExistence type="predicted"/>
<evidence type="ECO:0000256" key="11">
    <source>
        <dbReference type="PROSITE-ProRule" id="PRU00094"/>
    </source>
</evidence>
<keyword evidence="14" id="KW-1185">Reference proteome</keyword>
<dbReference type="EMBL" id="JBHFQA010000021">
    <property type="protein sequence ID" value="KAL2080241.1"/>
    <property type="molecule type" value="Genomic_DNA"/>
</dbReference>
<keyword evidence="2" id="KW-0479">Metal-binding</keyword>
<dbReference type="GO" id="GO:0008270">
    <property type="term" value="F:zinc ion binding"/>
    <property type="evidence" value="ECO:0007669"/>
    <property type="project" value="UniProtKB-KW"/>
</dbReference>
<reference evidence="13 14" key="1">
    <citation type="submission" date="2024-09" db="EMBL/GenBank/DDBJ databases">
        <title>A chromosome-level genome assembly of Gray's grenadier anchovy, Coilia grayii.</title>
        <authorList>
            <person name="Fu Z."/>
        </authorList>
    </citation>
    <scope>NUCLEOTIDE SEQUENCE [LARGE SCALE GENOMIC DNA]</scope>
    <source>
        <strain evidence="13">G4</strain>
        <tissue evidence="13">Muscle</tissue>
    </source>
</reference>
<evidence type="ECO:0000256" key="10">
    <source>
        <dbReference type="ARBA" id="ARBA00073694"/>
    </source>
</evidence>
<dbReference type="AlphaFoldDB" id="A0ABD1J298"/>
<evidence type="ECO:0000256" key="1">
    <source>
        <dbReference type="ARBA" id="ARBA00004123"/>
    </source>
</evidence>
<evidence type="ECO:0000256" key="9">
    <source>
        <dbReference type="ARBA" id="ARBA00023242"/>
    </source>
</evidence>
<dbReference type="SUPFAM" id="SSF57716">
    <property type="entry name" value="Glucocorticoid receptor-like (DNA-binding domain)"/>
    <property type="match status" value="1"/>
</dbReference>
<keyword evidence="6" id="KW-0805">Transcription regulation</keyword>
<dbReference type="Proteomes" id="UP001591681">
    <property type="component" value="Unassembled WGS sequence"/>
</dbReference>
<evidence type="ECO:0000256" key="4">
    <source>
        <dbReference type="ARBA" id="ARBA00022771"/>
    </source>
</evidence>
<name>A0ABD1J298_9TELE</name>